<dbReference type="CDD" id="cd07020">
    <property type="entry name" value="Clp_protease_NfeD_1"/>
    <property type="match status" value="1"/>
</dbReference>
<dbReference type="Pfam" id="PF24961">
    <property type="entry name" value="NfeD_membrane"/>
    <property type="match status" value="1"/>
</dbReference>
<evidence type="ECO:0000256" key="5">
    <source>
        <dbReference type="SAM" id="Phobius"/>
    </source>
</evidence>
<keyword evidence="2 5" id="KW-0812">Transmembrane</keyword>
<dbReference type="FunFam" id="3.90.226.10:FF:000089">
    <property type="entry name" value="Membrane-bound serine protease"/>
    <property type="match status" value="1"/>
</dbReference>
<dbReference type="InterPro" id="IPR052165">
    <property type="entry name" value="Membrane_assoc_protease"/>
</dbReference>
<keyword evidence="9" id="KW-0378">Hydrolase</keyword>
<dbReference type="PATRIC" id="fig|1703772.3.peg.410"/>
<proteinExistence type="predicted"/>
<evidence type="ECO:0000256" key="3">
    <source>
        <dbReference type="ARBA" id="ARBA00022989"/>
    </source>
</evidence>
<evidence type="ECO:0000256" key="4">
    <source>
        <dbReference type="ARBA" id="ARBA00023136"/>
    </source>
</evidence>
<dbReference type="InterPro" id="IPR002810">
    <property type="entry name" value="NfeD-like_C"/>
</dbReference>
<name>A0A0S7YHZ1_UNCT6</name>
<reference evidence="9 10" key="1">
    <citation type="journal article" date="2015" name="Microbiome">
        <title>Genomic resolution of linkages in carbon, nitrogen, and sulfur cycling among widespread estuary sediment bacteria.</title>
        <authorList>
            <person name="Baker B.J."/>
            <person name="Lazar C.S."/>
            <person name="Teske A.P."/>
            <person name="Dick G.J."/>
        </authorList>
    </citation>
    <scope>NUCLEOTIDE SEQUENCE [LARGE SCALE GENOMIC DNA]</scope>
    <source>
        <strain evidence="9">DG_78</strain>
    </source>
</reference>
<gene>
    <name evidence="9" type="ORF">AMJ52_01350</name>
</gene>
<evidence type="ECO:0000313" key="9">
    <source>
        <dbReference type="EMBL" id="KPJ74246.1"/>
    </source>
</evidence>
<dbReference type="Proteomes" id="UP000051012">
    <property type="component" value="Unassembled WGS sequence"/>
</dbReference>
<dbReference type="Gene3D" id="2.40.50.140">
    <property type="entry name" value="Nucleic acid-binding proteins"/>
    <property type="match status" value="1"/>
</dbReference>
<dbReference type="AlphaFoldDB" id="A0A0S7YHZ1"/>
<feature type="domain" description="NfeD integral membrane" evidence="7">
    <location>
        <begin position="226"/>
        <end position="344"/>
    </location>
</feature>
<evidence type="ECO:0000259" key="7">
    <source>
        <dbReference type="Pfam" id="PF24961"/>
    </source>
</evidence>
<evidence type="ECO:0000256" key="1">
    <source>
        <dbReference type="ARBA" id="ARBA00004141"/>
    </source>
</evidence>
<dbReference type="EMBL" id="LJNI01000010">
    <property type="protein sequence ID" value="KPJ74246.1"/>
    <property type="molecule type" value="Genomic_DNA"/>
</dbReference>
<organism evidence="9 10">
    <name type="scientific">candidate division TA06 bacterium DG_78</name>
    <dbReference type="NCBI Taxonomy" id="1703772"/>
    <lineage>
        <taxon>Bacteria</taxon>
        <taxon>Bacteria division TA06</taxon>
    </lineage>
</organism>
<dbReference type="GO" id="GO:0006508">
    <property type="term" value="P:proteolysis"/>
    <property type="evidence" value="ECO:0007669"/>
    <property type="project" value="UniProtKB-KW"/>
</dbReference>
<dbReference type="GO" id="GO:0016020">
    <property type="term" value="C:membrane"/>
    <property type="evidence" value="ECO:0007669"/>
    <property type="project" value="UniProtKB-SubCell"/>
</dbReference>
<dbReference type="InterPro" id="IPR012340">
    <property type="entry name" value="NA-bd_OB-fold"/>
</dbReference>
<keyword evidence="9" id="KW-0645">Protease</keyword>
<comment type="subcellular location">
    <subcellularLocation>
        <location evidence="1">Membrane</location>
        <topology evidence="1">Multi-pass membrane protein</topology>
    </subcellularLocation>
</comment>
<comment type="caution">
    <text evidence="9">The sequence shown here is derived from an EMBL/GenBank/DDBJ whole genome shotgun (WGS) entry which is preliminary data.</text>
</comment>
<keyword evidence="4 5" id="KW-0472">Membrane</keyword>
<feature type="transmembrane region" description="Helical" evidence="5">
    <location>
        <begin position="327"/>
        <end position="347"/>
    </location>
</feature>
<sequence>MFILFLIFLWNIHDIYVAELSGVISPASSSYLLRAIQTSEEHDASCLIIKLDTPGGLDESMREITKRMLNAKIPIIVYVAPKGARAASAGFLIIYASHIAAMAPGTNVGAAHPVGMGGEKMDSVMVEKVTNDAVAYLQALAKERGRNERWAEKAVRESASIDAETALKLDVCEIIADDVYELITKLHGRTVQVDTREITLETESQSVKDITMTIREQLLLILTNPNIAYILLLLGIYGLFFELQNPGMIFPGVVGGICLILGFYSLHLLPVNYAGVALIILSAILFILEIYVTSQGLLTIGGIISLVMGSLILFESDVPFFRVSWEVIMIVVIIIAAFFTFLVALGIHAQFKRQTTGKEGIVGEIGHAKTDITKDSGSVFVHGEYWNAVSDKKIKKGSKVKVIGVKEMILNVEETEST</sequence>
<accession>A0A0S7YHZ1</accession>
<feature type="transmembrane region" description="Helical" evidence="5">
    <location>
        <begin position="297"/>
        <end position="315"/>
    </location>
</feature>
<dbReference type="GO" id="GO:0008233">
    <property type="term" value="F:peptidase activity"/>
    <property type="evidence" value="ECO:0007669"/>
    <property type="project" value="UniProtKB-KW"/>
</dbReference>
<dbReference type="InterPro" id="IPR056739">
    <property type="entry name" value="NfeD_membrane"/>
</dbReference>
<evidence type="ECO:0000259" key="6">
    <source>
        <dbReference type="Pfam" id="PF01957"/>
    </source>
</evidence>
<dbReference type="SUPFAM" id="SSF141322">
    <property type="entry name" value="NfeD domain-like"/>
    <property type="match status" value="1"/>
</dbReference>
<feature type="domain" description="NfeD1b N-terminal" evidence="8">
    <location>
        <begin position="16"/>
        <end position="163"/>
    </location>
</feature>
<evidence type="ECO:0000256" key="2">
    <source>
        <dbReference type="ARBA" id="ARBA00022692"/>
    </source>
</evidence>
<dbReference type="Pfam" id="PF25145">
    <property type="entry name" value="NfeD1b_N"/>
    <property type="match status" value="1"/>
</dbReference>
<feature type="transmembrane region" description="Helical" evidence="5">
    <location>
        <begin position="218"/>
        <end position="241"/>
    </location>
</feature>
<evidence type="ECO:0000259" key="8">
    <source>
        <dbReference type="Pfam" id="PF25145"/>
    </source>
</evidence>
<feature type="transmembrane region" description="Helical" evidence="5">
    <location>
        <begin position="248"/>
        <end position="267"/>
    </location>
</feature>
<feature type="domain" description="NfeD-like C-terminal" evidence="6">
    <location>
        <begin position="359"/>
        <end position="413"/>
    </location>
</feature>
<dbReference type="PANTHER" id="PTHR33507">
    <property type="entry name" value="INNER MEMBRANE PROTEIN YBBJ"/>
    <property type="match status" value="1"/>
</dbReference>
<keyword evidence="3 5" id="KW-1133">Transmembrane helix</keyword>
<dbReference type="PANTHER" id="PTHR33507:SF4">
    <property type="entry name" value="NODULATION COMPETITIVENESS PROTEIN NFED"/>
    <property type="match status" value="1"/>
</dbReference>
<protein>
    <submittedName>
        <fullName evidence="9">Serine protease</fullName>
    </submittedName>
</protein>
<dbReference type="Pfam" id="PF01957">
    <property type="entry name" value="NfeD"/>
    <property type="match status" value="1"/>
</dbReference>
<dbReference type="Gene3D" id="3.90.226.10">
    <property type="entry name" value="2-enoyl-CoA Hydratase, Chain A, domain 1"/>
    <property type="match status" value="1"/>
</dbReference>
<feature type="transmembrane region" description="Helical" evidence="5">
    <location>
        <begin position="273"/>
        <end position="292"/>
    </location>
</feature>
<evidence type="ECO:0000313" key="10">
    <source>
        <dbReference type="Proteomes" id="UP000051012"/>
    </source>
</evidence>
<dbReference type="SUPFAM" id="SSF52096">
    <property type="entry name" value="ClpP/crotonase"/>
    <property type="match status" value="1"/>
</dbReference>
<dbReference type="InterPro" id="IPR029045">
    <property type="entry name" value="ClpP/crotonase-like_dom_sf"/>
</dbReference>
<dbReference type="InterPro" id="IPR056738">
    <property type="entry name" value="NfeD1b_N"/>
</dbReference>